<dbReference type="Proteomes" id="UP000799755">
    <property type="component" value="Unassembled WGS sequence"/>
</dbReference>
<sequence>MKVTGSTILFTSALAATGTAALSTSSTYQLRVSSSANTAINGGFIAVKDTGVTTSPNPMGLWLTDRKARDPYQFKLATSPSDSRLYQILGTLKQTHLVLYGDKVAMGLFDIPIGSKVEVKDGEATFDDKFTTLGQQGATTLRHGQDFNSSGTDIPTGGAGSWRACKGDTVNDYQLYWYDGSSPLPIKNCEGISLDLVESTPSPASSGGPFLTGVTSPTATGSFLTGVTAPTATGRANSSGIVSPTPSSPAQGGAGSHVSEITGLMSIVFGVLAFAF</sequence>
<reference evidence="1" key="1">
    <citation type="journal article" date="2020" name="Stud. Mycol.">
        <title>101 Dothideomycetes genomes: a test case for predicting lifestyles and emergence of pathogens.</title>
        <authorList>
            <person name="Haridas S."/>
            <person name="Albert R."/>
            <person name="Binder M."/>
            <person name="Bloem J."/>
            <person name="Labutti K."/>
            <person name="Salamov A."/>
            <person name="Andreopoulos B."/>
            <person name="Baker S."/>
            <person name="Barry K."/>
            <person name="Bills G."/>
            <person name="Bluhm B."/>
            <person name="Cannon C."/>
            <person name="Castanera R."/>
            <person name="Culley D."/>
            <person name="Daum C."/>
            <person name="Ezra D."/>
            <person name="Gonzalez J."/>
            <person name="Henrissat B."/>
            <person name="Kuo A."/>
            <person name="Liang C."/>
            <person name="Lipzen A."/>
            <person name="Lutzoni F."/>
            <person name="Magnuson J."/>
            <person name="Mondo S."/>
            <person name="Nolan M."/>
            <person name="Ohm R."/>
            <person name="Pangilinan J."/>
            <person name="Park H.-J."/>
            <person name="Ramirez L."/>
            <person name="Alfaro M."/>
            <person name="Sun H."/>
            <person name="Tritt A."/>
            <person name="Yoshinaga Y."/>
            <person name="Zwiers L.-H."/>
            <person name="Turgeon B."/>
            <person name="Goodwin S."/>
            <person name="Spatafora J."/>
            <person name="Crous P."/>
            <person name="Grigoriev I."/>
        </authorList>
    </citation>
    <scope>NUCLEOTIDE SEQUENCE</scope>
    <source>
        <strain evidence="1">ATCC 200398</strain>
    </source>
</reference>
<evidence type="ECO:0000313" key="1">
    <source>
        <dbReference type="EMBL" id="KAF2477659.1"/>
    </source>
</evidence>
<dbReference type="EMBL" id="MU003492">
    <property type="protein sequence ID" value="KAF2477659.1"/>
    <property type="molecule type" value="Genomic_DNA"/>
</dbReference>
<accession>A0ACB6REI9</accession>
<keyword evidence="2" id="KW-1185">Reference proteome</keyword>
<protein>
    <submittedName>
        <fullName evidence="1">Uncharacterized protein</fullName>
    </submittedName>
</protein>
<comment type="caution">
    <text evidence="1">The sequence shown here is derived from an EMBL/GenBank/DDBJ whole genome shotgun (WGS) entry which is preliminary data.</text>
</comment>
<proteinExistence type="predicted"/>
<gene>
    <name evidence="1" type="ORF">BDR25DRAFT_338455</name>
</gene>
<name>A0ACB6REI9_9PLEO</name>
<organism evidence="1 2">
    <name type="scientific">Lindgomyces ingoldianus</name>
    <dbReference type="NCBI Taxonomy" id="673940"/>
    <lineage>
        <taxon>Eukaryota</taxon>
        <taxon>Fungi</taxon>
        <taxon>Dikarya</taxon>
        <taxon>Ascomycota</taxon>
        <taxon>Pezizomycotina</taxon>
        <taxon>Dothideomycetes</taxon>
        <taxon>Pleosporomycetidae</taxon>
        <taxon>Pleosporales</taxon>
        <taxon>Lindgomycetaceae</taxon>
        <taxon>Lindgomyces</taxon>
    </lineage>
</organism>
<evidence type="ECO:0000313" key="2">
    <source>
        <dbReference type="Proteomes" id="UP000799755"/>
    </source>
</evidence>